<dbReference type="SUPFAM" id="SSF51658">
    <property type="entry name" value="Xylose isomerase-like"/>
    <property type="match status" value="1"/>
</dbReference>
<dbReference type="KEGG" id="pab:PAB0696"/>
<dbReference type="GO" id="GO:0004519">
    <property type="term" value="F:endonuclease activity"/>
    <property type="evidence" value="ECO:0007669"/>
    <property type="project" value="UniProtKB-KW"/>
</dbReference>
<reference evidence="2 3" key="1">
    <citation type="journal article" date="2003" name="Mol. Microbiol.">
        <title>An integrated analysis of the genome of the hyperthermophilic archaeon Pyrococcus abyssi.</title>
        <authorList>
            <person name="Cohen G."/>
            <person name="Barbe V."/>
            <person name="Flament D."/>
            <person name="Galperin M."/>
            <person name="Heilig R."/>
            <person name="Ripp R."/>
            <person name="Lecompte O."/>
            <person name="Prieur D."/>
            <person name="Poch O."/>
            <person name="Quellerou J."/>
            <person name="Thierry J.C."/>
            <person name="Van der Oost J."/>
            <person name="Weissenbach J."/>
            <person name="Zivanovic Y."/>
            <person name="Forterre P."/>
        </authorList>
    </citation>
    <scope>NUCLEOTIDE SEQUENCE [LARGE SCALE GENOMIC DNA]</scope>
    <source>
        <strain evidence="3">GE5 / Orsay</strain>
    </source>
</reference>
<keyword evidence="2" id="KW-0540">Nuclease</keyword>
<dbReference type="InterPro" id="IPR013022">
    <property type="entry name" value="Xyl_isomerase-like_TIM-brl"/>
</dbReference>
<dbReference type="STRING" id="272844.PAB0696"/>
<keyword evidence="3" id="KW-1185">Reference proteome</keyword>
<evidence type="ECO:0000259" key="1">
    <source>
        <dbReference type="Pfam" id="PF01261"/>
    </source>
</evidence>
<protein>
    <submittedName>
        <fullName evidence="2">Predicted AP endonuclease</fullName>
    </submittedName>
</protein>
<organism evidence="2 3">
    <name type="scientific">Pyrococcus abyssi (strain GE5 / Orsay)</name>
    <dbReference type="NCBI Taxonomy" id="272844"/>
    <lineage>
        <taxon>Archaea</taxon>
        <taxon>Methanobacteriati</taxon>
        <taxon>Methanobacteriota</taxon>
        <taxon>Thermococci</taxon>
        <taxon>Thermococcales</taxon>
        <taxon>Thermococcaceae</taxon>
        <taxon>Pyrococcus</taxon>
    </lineage>
</organism>
<accession>Q9UZV1</accession>
<feature type="domain" description="Xylose isomerase-like TIM barrel" evidence="1">
    <location>
        <begin position="53"/>
        <end position="254"/>
    </location>
</feature>
<dbReference type="Proteomes" id="UP000000810">
    <property type="component" value="Chromosome"/>
</dbReference>
<dbReference type="AlphaFoldDB" id="Q9UZV1"/>
<dbReference type="EMBL" id="AJ248286">
    <property type="protein sequence ID" value="CAB49955.1"/>
    <property type="molecule type" value="Genomic_DNA"/>
</dbReference>
<evidence type="ECO:0000313" key="3">
    <source>
        <dbReference type="Proteomes" id="UP000000810"/>
    </source>
</evidence>
<name>Q9UZV1_PYRAB</name>
<dbReference type="PATRIC" id="fig|272844.11.peg.1097"/>
<dbReference type="Gene3D" id="3.20.20.150">
    <property type="entry name" value="Divalent-metal-dependent TIM barrel enzymes"/>
    <property type="match status" value="1"/>
</dbReference>
<dbReference type="InterPro" id="IPR050312">
    <property type="entry name" value="IolE/XylAMocC-like"/>
</dbReference>
<keyword evidence="2" id="KW-0255">Endonuclease</keyword>
<dbReference type="PANTHER" id="PTHR12110:SF21">
    <property type="entry name" value="XYLOSE ISOMERASE-LIKE TIM BARREL DOMAIN-CONTAINING PROTEIN"/>
    <property type="match status" value="1"/>
</dbReference>
<dbReference type="PANTHER" id="PTHR12110">
    <property type="entry name" value="HYDROXYPYRUVATE ISOMERASE"/>
    <property type="match status" value="1"/>
</dbReference>
<proteinExistence type="predicted"/>
<dbReference type="PIR" id="F75081">
    <property type="entry name" value="F75081"/>
</dbReference>
<dbReference type="eggNOG" id="arCOG01895">
    <property type="taxonomic scope" value="Archaea"/>
</dbReference>
<evidence type="ECO:0000313" key="2">
    <source>
        <dbReference type="EMBL" id="CAB49955.1"/>
    </source>
</evidence>
<sequence>MRLMKVGINSAIIKEISGRGLSLDELPVEVVEIGFDDIPLLTEKGINWNLIEELLTLGVEFTIHAPCSDGKNISLDLGVDSRRNIRIMEDVFRISQALNAKYVVIHGGDIRKSYYTSFVNTKRQLMELSVIGEEYGVKLEIENLLDNRIGAFPHEFLPFLDENVSTCFDVGHAFLVSRKYGIRLEEFLLIPDIEHVHLHDNSGFWDEHRALGEGVIPFNVILPAIAKIEPKNVILEIRRYRDSENVIRSIELVKKLKPRVKREVLI</sequence>
<dbReference type="InterPro" id="IPR036237">
    <property type="entry name" value="Xyl_isomerase-like_sf"/>
</dbReference>
<dbReference type="PhylomeDB" id="Q9UZV1"/>
<gene>
    <name evidence="2" type="ORF">PAB0696</name>
</gene>
<dbReference type="Pfam" id="PF01261">
    <property type="entry name" value="AP_endonuc_2"/>
    <property type="match status" value="1"/>
</dbReference>
<keyword evidence="2" id="KW-0378">Hydrolase</keyword>
<dbReference type="HOGENOM" id="CLU_050006_7_2_2"/>